<dbReference type="Proteomes" id="UP000015354">
    <property type="component" value="Unassembled WGS sequence"/>
</dbReference>
<dbReference type="EMBL" id="ATMH01005062">
    <property type="protein sequence ID" value="EPY28518.1"/>
    <property type="molecule type" value="Genomic_DNA"/>
</dbReference>
<dbReference type="AlphaFoldDB" id="S9UHX0"/>
<comment type="caution">
    <text evidence="2">The sequence shown here is derived from an EMBL/GenBank/DDBJ whole genome shotgun (WGS) entry which is preliminary data.</text>
</comment>
<gene>
    <name evidence="2" type="ORF">STCU_05062</name>
</gene>
<feature type="region of interest" description="Disordered" evidence="1">
    <location>
        <begin position="107"/>
        <end position="126"/>
    </location>
</feature>
<keyword evidence="3" id="KW-1185">Reference proteome</keyword>
<sequence>MNVSRFYRKVLKQLYVACKKRPHFVLESRFLLSCPLGVDQFRNPYQTAALQIIPSAAALQKEYLFGDSFLPVDLACLCRPVSEGLFLDRETLFFLCRSDLRAALAPPTAEATQSANDNSSNSKGTPADAAALLKQKIVQQTETIRFLFWLNSHLETILSEPTATLLEELLTIQKGPQEVNFMPDDFEEQFAAKQKSDAAKASGGTSDGVRHAAACFSAGALGRQIEHFNHQRSFDFVFRNLFLDGYMAKKKSGGKGAESSSEFVSRVHDSVPRSITTRNEDLRLSVIAKPLDPEYADRNFTGSEYFADAHKHFMVSFTLEPLQKGKFPQLVNTYFLSLDANTDTVKEQMGFMPVAEVRLLAAQRDQRFAWSSTMLEDMGVVLENDGDDEEDEDSSTEAAKKEEALFRPKDSNGYVRKFDLLFRNPTTGPSVLKGLLYYKIGSGPDAVEQEMVKVVPFGPLKLEI</sequence>
<feature type="compositionally biased region" description="Polar residues" evidence="1">
    <location>
        <begin position="110"/>
        <end position="124"/>
    </location>
</feature>
<dbReference type="OrthoDB" id="272390at2759"/>
<name>S9UHX0_9TRYP</name>
<proteinExistence type="predicted"/>
<accession>S9UHX0</accession>
<reference evidence="2 3" key="1">
    <citation type="journal article" date="2013" name="PLoS ONE">
        <title>Predicting the Proteins of Angomonas deanei, Strigomonas culicis and Their Respective Endosymbionts Reveals New Aspects of the Trypanosomatidae Family.</title>
        <authorList>
            <person name="Motta M.C."/>
            <person name="Martins A.C."/>
            <person name="de Souza S.S."/>
            <person name="Catta-Preta C.M."/>
            <person name="Silva R."/>
            <person name="Klein C.C."/>
            <person name="de Almeida L.G."/>
            <person name="de Lima Cunha O."/>
            <person name="Ciapina L.P."/>
            <person name="Brocchi M."/>
            <person name="Colabardini A.C."/>
            <person name="de Araujo Lima B."/>
            <person name="Machado C.R."/>
            <person name="de Almeida Soares C.M."/>
            <person name="Probst C.M."/>
            <person name="de Menezes C.B."/>
            <person name="Thompson C.E."/>
            <person name="Bartholomeu D.C."/>
            <person name="Gradia D.F."/>
            <person name="Pavoni D.P."/>
            <person name="Grisard E.C."/>
            <person name="Fantinatti-Garboggini F."/>
            <person name="Marchini F.K."/>
            <person name="Rodrigues-Luiz G.F."/>
            <person name="Wagner G."/>
            <person name="Goldman G.H."/>
            <person name="Fietto J.L."/>
            <person name="Elias M.C."/>
            <person name="Goldman M.H."/>
            <person name="Sagot M.F."/>
            <person name="Pereira M."/>
            <person name="Stoco P.H."/>
            <person name="de Mendonca-Neto R.P."/>
            <person name="Teixeira S.M."/>
            <person name="Maciel T.E."/>
            <person name="de Oliveira Mendes T.A."/>
            <person name="Urmenyi T.P."/>
            <person name="de Souza W."/>
            <person name="Schenkman S."/>
            <person name="de Vasconcelos A.T."/>
        </authorList>
    </citation>
    <scope>NUCLEOTIDE SEQUENCE [LARGE SCALE GENOMIC DNA]</scope>
</reference>
<protein>
    <submittedName>
        <fullName evidence="2">Uncharacterized protein</fullName>
    </submittedName>
</protein>
<evidence type="ECO:0000256" key="1">
    <source>
        <dbReference type="SAM" id="MobiDB-lite"/>
    </source>
</evidence>
<organism evidence="2 3">
    <name type="scientific">Strigomonas culicis</name>
    <dbReference type="NCBI Taxonomy" id="28005"/>
    <lineage>
        <taxon>Eukaryota</taxon>
        <taxon>Discoba</taxon>
        <taxon>Euglenozoa</taxon>
        <taxon>Kinetoplastea</taxon>
        <taxon>Metakinetoplastina</taxon>
        <taxon>Trypanosomatida</taxon>
        <taxon>Trypanosomatidae</taxon>
        <taxon>Strigomonadinae</taxon>
        <taxon>Strigomonas</taxon>
    </lineage>
</organism>
<evidence type="ECO:0000313" key="3">
    <source>
        <dbReference type="Proteomes" id="UP000015354"/>
    </source>
</evidence>
<evidence type="ECO:0000313" key="2">
    <source>
        <dbReference type="EMBL" id="EPY28518.1"/>
    </source>
</evidence>